<evidence type="ECO:0008006" key="4">
    <source>
        <dbReference type="Google" id="ProtNLM"/>
    </source>
</evidence>
<proteinExistence type="inferred from homology"/>
<gene>
    <name evidence="3" type="ORF">METZ01_LOCUS160189</name>
</gene>
<dbReference type="HAMAP" id="MF_00376">
    <property type="entry name" value="Dephospho_CoA_kinase"/>
    <property type="match status" value="1"/>
</dbReference>
<accession>A0A382B0N8</accession>
<keyword evidence="1" id="KW-0547">Nucleotide-binding</keyword>
<dbReference type="EMBL" id="UINC01027679">
    <property type="protein sequence ID" value="SVB07335.1"/>
    <property type="molecule type" value="Genomic_DNA"/>
</dbReference>
<protein>
    <recommendedName>
        <fullName evidence="4">Dephospho-CoA kinase</fullName>
    </recommendedName>
</protein>
<sequence length="187" mass="20579">MGKSTAAELLAKRGAKVSDSDVLARELVEPGQAALAEIVEAFARGVLREDGSLDRAKVGEMVFGDLAAREKLEAILHPRIREAWQARLDDWAAAGERLAVAVIPLLFETQAEASFDRIVCVACSPEVQRERLQSRGWSDGEIELRLAAQMEIDEKMKRSDHVVWTDGPIEAQAAQWDALLSSWDGLD</sequence>
<dbReference type="PANTHER" id="PTHR10695">
    <property type="entry name" value="DEPHOSPHO-COA KINASE-RELATED"/>
    <property type="match status" value="1"/>
</dbReference>
<dbReference type="GO" id="GO:0015937">
    <property type="term" value="P:coenzyme A biosynthetic process"/>
    <property type="evidence" value="ECO:0007669"/>
    <property type="project" value="InterPro"/>
</dbReference>
<dbReference type="InterPro" id="IPR027417">
    <property type="entry name" value="P-loop_NTPase"/>
</dbReference>
<organism evidence="3">
    <name type="scientific">marine metagenome</name>
    <dbReference type="NCBI Taxonomy" id="408172"/>
    <lineage>
        <taxon>unclassified sequences</taxon>
        <taxon>metagenomes</taxon>
        <taxon>ecological metagenomes</taxon>
    </lineage>
</organism>
<dbReference type="PROSITE" id="PS51219">
    <property type="entry name" value="DPCK"/>
    <property type="match status" value="1"/>
</dbReference>
<dbReference type="InterPro" id="IPR001977">
    <property type="entry name" value="Depp_CoAkinase"/>
</dbReference>
<evidence type="ECO:0000313" key="3">
    <source>
        <dbReference type="EMBL" id="SVB07335.1"/>
    </source>
</evidence>
<keyword evidence="2" id="KW-0067">ATP-binding</keyword>
<dbReference type="GO" id="GO:0005524">
    <property type="term" value="F:ATP binding"/>
    <property type="evidence" value="ECO:0007669"/>
    <property type="project" value="UniProtKB-KW"/>
</dbReference>
<evidence type="ECO:0000256" key="1">
    <source>
        <dbReference type="ARBA" id="ARBA00022741"/>
    </source>
</evidence>
<dbReference type="PANTHER" id="PTHR10695:SF46">
    <property type="entry name" value="BIFUNCTIONAL COENZYME A SYNTHASE-RELATED"/>
    <property type="match status" value="1"/>
</dbReference>
<dbReference type="SUPFAM" id="SSF52540">
    <property type="entry name" value="P-loop containing nucleoside triphosphate hydrolases"/>
    <property type="match status" value="1"/>
</dbReference>
<name>A0A382B0N8_9ZZZZ</name>
<evidence type="ECO:0000256" key="2">
    <source>
        <dbReference type="ARBA" id="ARBA00022840"/>
    </source>
</evidence>
<dbReference type="GO" id="GO:0004140">
    <property type="term" value="F:dephospho-CoA kinase activity"/>
    <property type="evidence" value="ECO:0007669"/>
    <property type="project" value="InterPro"/>
</dbReference>
<dbReference type="AlphaFoldDB" id="A0A382B0N8"/>
<dbReference type="CDD" id="cd02022">
    <property type="entry name" value="DPCK"/>
    <property type="match status" value="1"/>
</dbReference>
<reference evidence="3" key="1">
    <citation type="submission" date="2018-05" db="EMBL/GenBank/DDBJ databases">
        <authorList>
            <person name="Lanie J.A."/>
            <person name="Ng W.-L."/>
            <person name="Kazmierczak K.M."/>
            <person name="Andrzejewski T.M."/>
            <person name="Davidsen T.M."/>
            <person name="Wayne K.J."/>
            <person name="Tettelin H."/>
            <person name="Glass J.I."/>
            <person name="Rusch D."/>
            <person name="Podicherti R."/>
            <person name="Tsui H.-C.T."/>
            <person name="Winkler M.E."/>
        </authorList>
    </citation>
    <scope>NUCLEOTIDE SEQUENCE</scope>
</reference>
<dbReference type="NCBIfam" id="TIGR00152">
    <property type="entry name" value="dephospho-CoA kinase"/>
    <property type="match status" value="1"/>
</dbReference>
<dbReference type="Pfam" id="PF01121">
    <property type="entry name" value="CoaE"/>
    <property type="match status" value="1"/>
</dbReference>
<dbReference type="Gene3D" id="3.40.50.300">
    <property type="entry name" value="P-loop containing nucleotide triphosphate hydrolases"/>
    <property type="match status" value="1"/>
</dbReference>